<dbReference type="AlphaFoldDB" id="A0A9X1UGG0"/>
<evidence type="ECO:0000259" key="2">
    <source>
        <dbReference type="Pfam" id="PF00534"/>
    </source>
</evidence>
<dbReference type="InterPro" id="IPR028098">
    <property type="entry name" value="Glyco_trans_4-like_N"/>
</dbReference>
<evidence type="ECO:0000313" key="5">
    <source>
        <dbReference type="Proteomes" id="UP001139308"/>
    </source>
</evidence>
<dbReference type="EC" id="2.4.-.-" evidence="4"/>
<protein>
    <submittedName>
        <fullName evidence="4">Glycosyltransferase</fullName>
        <ecNumber evidence="4">2.4.-.-</ecNumber>
    </submittedName>
</protein>
<dbReference type="GO" id="GO:0016757">
    <property type="term" value="F:glycosyltransferase activity"/>
    <property type="evidence" value="ECO:0007669"/>
    <property type="project" value="UniProtKB-KW"/>
</dbReference>
<dbReference type="EMBL" id="JAKLJA010000017">
    <property type="protein sequence ID" value="MCG5075624.1"/>
    <property type="molecule type" value="Genomic_DNA"/>
</dbReference>
<evidence type="ECO:0000259" key="3">
    <source>
        <dbReference type="Pfam" id="PF13439"/>
    </source>
</evidence>
<dbReference type="Pfam" id="PF13439">
    <property type="entry name" value="Glyco_transf_4"/>
    <property type="match status" value="1"/>
</dbReference>
<sequence length="407" mass="45561">MRVLHFYRTYLPDTVGGAEQSIYHLCRAGADQGVENTVLTLTSQRGAAQRVSLPGHTVERVQSGFKLASVELSLGVIRRFRQLAREADVIHYHFPWPMSDIAHLASCVHKPSVVTYHADIQRQRTLLAMYKPLMHRFLRSVDRIVATSPNYAATSEVLRAHRDKVEVVPLGLTRNYYPKPDEALLKKWRERTGGGPFFLFVGVFRYYKGLNVLLEAIRRTGYPVVLVGDGPLAPELRAYAQQHRITGAHFTGQLPEEDKMALIELSRAIVFPSPNRAEAFGMTLLEGAMLGKPMITCEIGTGTSYVNRHGETGLVCIPNDHEDLARAMEALWNDALQCELMGRRAALRFEDLFTAHRTARAYRRIYDAVVAEHASGTARAGASKAAELRRESAPLSVDRDQVIEEKS</sequence>
<dbReference type="SUPFAM" id="SSF53756">
    <property type="entry name" value="UDP-Glycosyltransferase/glycogen phosphorylase"/>
    <property type="match status" value="1"/>
</dbReference>
<evidence type="ECO:0000256" key="1">
    <source>
        <dbReference type="SAM" id="MobiDB-lite"/>
    </source>
</evidence>
<name>A0A9X1UGG0_9BURK</name>
<dbReference type="Gene3D" id="3.40.50.2000">
    <property type="entry name" value="Glycogen Phosphorylase B"/>
    <property type="match status" value="2"/>
</dbReference>
<dbReference type="RefSeq" id="WP_238465480.1">
    <property type="nucleotide sequence ID" value="NZ_JAKLJA010000017.1"/>
</dbReference>
<evidence type="ECO:0000313" key="4">
    <source>
        <dbReference type="EMBL" id="MCG5075624.1"/>
    </source>
</evidence>
<keyword evidence="4" id="KW-0328">Glycosyltransferase</keyword>
<feature type="compositionally biased region" description="Basic and acidic residues" evidence="1">
    <location>
        <begin position="386"/>
        <end position="407"/>
    </location>
</feature>
<comment type="caution">
    <text evidence="4">The sequence shown here is derived from an EMBL/GenBank/DDBJ whole genome shotgun (WGS) entry which is preliminary data.</text>
</comment>
<dbReference type="InterPro" id="IPR050194">
    <property type="entry name" value="Glycosyltransferase_grp1"/>
</dbReference>
<dbReference type="Pfam" id="PF00534">
    <property type="entry name" value="Glycos_transf_1"/>
    <property type="match status" value="1"/>
</dbReference>
<keyword evidence="5" id="KW-1185">Reference proteome</keyword>
<dbReference type="PANTHER" id="PTHR45947">
    <property type="entry name" value="SULFOQUINOVOSYL TRANSFERASE SQD2"/>
    <property type="match status" value="1"/>
</dbReference>
<dbReference type="PANTHER" id="PTHR45947:SF3">
    <property type="entry name" value="SULFOQUINOVOSYL TRANSFERASE SQD2"/>
    <property type="match status" value="1"/>
</dbReference>
<proteinExistence type="predicted"/>
<organism evidence="4 5">
    <name type="scientific">Paraburkholderia tagetis</name>
    <dbReference type="NCBI Taxonomy" id="2913261"/>
    <lineage>
        <taxon>Bacteria</taxon>
        <taxon>Pseudomonadati</taxon>
        <taxon>Pseudomonadota</taxon>
        <taxon>Betaproteobacteria</taxon>
        <taxon>Burkholderiales</taxon>
        <taxon>Burkholderiaceae</taxon>
        <taxon>Paraburkholderia</taxon>
    </lineage>
</organism>
<accession>A0A9X1UGG0</accession>
<dbReference type="Proteomes" id="UP001139308">
    <property type="component" value="Unassembled WGS sequence"/>
</dbReference>
<feature type="domain" description="Glycosyltransferase subfamily 4-like N-terminal" evidence="3">
    <location>
        <begin position="15"/>
        <end position="171"/>
    </location>
</feature>
<keyword evidence="4" id="KW-0808">Transferase</keyword>
<dbReference type="InterPro" id="IPR001296">
    <property type="entry name" value="Glyco_trans_1"/>
</dbReference>
<reference evidence="4" key="1">
    <citation type="submission" date="2022-01" db="EMBL/GenBank/DDBJ databases">
        <title>Genome sequence and assembly of Parabukholderia sp. RG36.</title>
        <authorList>
            <person name="Chhetri G."/>
        </authorList>
    </citation>
    <scope>NUCLEOTIDE SEQUENCE</scope>
    <source>
        <strain evidence="4">RG36</strain>
    </source>
</reference>
<feature type="region of interest" description="Disordered" evidence="1">
    <location>
        <begin position="380"/>
        <end position="407"/>
    </location>
</feature>
<feature type="domain" description="Glycosyl transferase family 1" evidence="2">
    <location>
        <begin position="193"/>
        <end position="345"/>
    </location>
</feature>
<gene>
    <name evidence="4" type="ORF">L5014_19985</name>
</gene>